<keyword evidence="1" id="KW-0732">Signal</keyword>
<dbReference type="RefSeq" id="WP_127609588.1">
    <property type="nucleotide sequence ID" value="NZ_JARTHK010000023.1"/>
</dbReference>
<dbReference type="EMBL" id="WNZX01000024">
    <property type="protein sequence ID" value="MUG73336.1"/>
    <property type="molecule type" value="Genomic_DNA"/>
</dbReference>
<reference evidence="2 3" key="1">
    <citation type="submission" date="2019-11" db="EMBL/GenBank/DDBJ databases">
        <title>Draft genome sequences of five Paenibacillus species of dairy origin.</title>
        <authorList>
            <person name="Olajide A.M."/>
            <person name="Chen S."/>
            <person name="Lapointe G."/>
        </authorList>
    </citation>
    <scope>NUCLEOTIDE SEQUENCE [LARGE SCALE GENOMIC DNA]</scope>
    <source>
        <strain evidence="2 3">2CS3</strain>
    </source>
</reference>
<name>A0A7X2ZFR8_9BACL</name>
<organism evidence="2 3">
    <name type="scientific">Paenibacillus validus</name>
    <dbReference type="NCBI Taxonomy" id="44253"/>
    <lineage>
        <taxon>Bacteria</taxon>
        <taxon>Bacillati</taxon>
        <taxon>Bacillota</taxon>
        <taxon>Bacilli</taxon>
        <taxon>Bacillales</taxon>
        <taxon>Paenibacillaceae</taxon>
        <taxon>Paenibacillus</taxon>
    </lineage>
</organism>
<evidence type="ECO:0000256" key="1">
    <source>
        <dbReference type="SAM" id="SignalP"/>
    </source>
</evidence>
<keyword evidence="3" id="KW-1185">Reference proteome</keyword>
<evidence type="ECO:0000313" key="2">
    <source>
        <dbReference type="EMBL" id="MUG73336.1"/>
    </source>
</evidence>
<protein>
    <submittedName>
        <fullName evidence="2">Uncharacterized protein</fullName>
    </submittedName>
</protein>
<comment type="caution">
    <text evidence="2">The sequence shown here is derived from an EMBL/GenBank/DDBJ whole genome shotgun (WGS) entry which is preliminary data.</text>
</comment>
<dbReference type="AlphaFoldDB" id="A0A7X2ZFR8"/>
<feature type="chain" id="PRO_5031518518" evidence="1">
    <location>
        <begin position="20"/>
        <end position="312"/>
    </location>
</feature>
<gene>
    <name evidence="2" type="ORF">GNP93_22135</name>
</gene>
<dbReference type="Proteomes" id="UP000450917">
    <property type="component" value="Unassembled WGS sequence"/>
</dbReference>
<feature type="signal peptide" evidence="1">
    <location>
        <begin position="1"/>
        <end position="19"/>
    </location>
</feature>
<sequence length="312" mass="34229">MKKLTFLLSALLIGTSLLAFGPAPETVSVHARQDELPAAALKQAVGARTLPTGVPAPELREAVNRFISQLAEQPGFDTWPQAEWTSQPLGPGTHGWIILVRSGGQEIGYLVVHADESGQYLLTEYGKGSFPLFSANTLYQSLVRLELIEYPYHAERLYWNPLQAVWKVSVENADRIWYLDAKTGEELPIAESDLPSPGENMSSSTMKTFTKLDSSHTIIETGETTPHDPYGTLPWVRGEQAADGSFPRVRERIEAGQPPVFAAELYNGSVTVPLAVAGYQLWSGGDSFVQVAQDGDRFIPLDALARLGRFYP</sequence>
<accession>A0A7X2ZFR8</accession>
<proteinExistence type="predicted"/>
<evidence type="ECO:0000313" key="3">
    <source>
        <dbReference type="Proteomes" id="UP000450917"/>
    </source>
</evidence>